<dbReference type="AlphaFoldDB" id="A0AAV2D6U3"/>
<sequence length="98" mass="11114">MAADCVVRFGIIGCTRLAKSNQSHTVIPCHQSLRHFQCFPLKKPSRLLWQTSYRRRSGYAAAMKKWSTIWLWIIWSTCQCRGAALAGAGGCLGEAWRR</sequence>
<reference evidence="1 2" key="1">
    <citation type="submission" date="2024-04" db="EMBL/GenBank/DDBJ databases">
        <authorList>
            <person name="Fracassetti M."/>
        </authorList>
    </citation>
    <scope>NUCLEOTIDE SEQUENCE [LARGE SCALE GENOMIC DNA]</scope>
</reference>
<keyword evidence="2" id="KW-1185">Reference proteome</keyword>
<evidence type="ECO:0000313" key="1">
    <source>
        <dbReference type="EMBL" id="CAL1368907.1"/>
    </source>
</evidence>
<protein>
    <submittedName>
        <fullName evidence="1">Uncharacterized protein</fullName>
    </submittedName>
</protein>
<dbReference type="Proteomes" id="UP001497516">
    <property type="component" value="Chromosome 2"/>
</dbReference>
<gene>
    <name evidence="1" type="ORF">LTRI10_LOCUS11797</name>
</gene>
<organism evidence="1 2">
    <name type="scientific">Linum trigynum</name>
    <dbReference type="NCBI Taxonomy" id="586398"/>
    <lineage>
        <taxon>Eukaryota</taxon>
        <taxon>Viridiplantae</taxon>
        <taxon>Streptophyta</taxon>
        <taxon>Embryophyta</taxon>
        <taxon>Tracheophyta</taxon>
        <taxon>Spermatophyta</taxon>
        <taxon>Magnoliopsida</taxon>
        <taxon>eudicotyledons</taxon>
        <taxon>Gunneridae</taxon>
        <taxon>Pentapetalae</taxon>
        <taxon>rosids</taxon>
        <taxon>fabids</taxon>
        <taxon>Malpighiales</taxon>
        <taxon>Linaceae</taxon>
        <taxon>Linum</taxon>
    </lineage>
</organism>
<accession>A0AAV2D6U3</accession>
<name>A0AAV2D6U3_9ROSI</name>
<proteinExistence type="predicted"/>
<dbReference type="EMBL" id="OZ034815">
    <property type="protein sequence ID" value="CAL1368907.1"/>
    <property type="molecule type" value="Genomic_DNA"/>
</dbReference>
<evidence type="ECO:0000313" key="2">
    <source>
        <dbReference type="Proteomes" id="UP001497516"/>
    </source>
</evidence>